<sequence length="212" mass="23881">MKKIVQLILALVIVGLVYVIYDQISTPIRFENVKKAKEEAVIERIKDIRTAERAFKSKYQHFTGDFDTLINFVLNDSIEGQRRIVDEDDSVAMAQLKKAGKKNIETFTVAVIDTIFAPKKLSPDQVKNFRYIPGTNKQAEFTIAAGMVTTESKVVVPVVEVKAPYVKFLDTVTFRQEVINLIKAPEVVAYDKYPGIKFGSMEGANNEAGNWE</sequence>
<name>A0A3D3YQI6_9BACT</name>
<dbReference type="AlphaFoldDB" id="A0A3D3YQI6"/>
<protein>
    <submittedName>
        <fullName evidence="1">Uncharacterized protein</fullName>
    </submittedName>
</protein>
<accession>A0A3D3YQI6</accession>
<dbReference type="GeneID" id="78343016"/>
<evidence type="ECO:0000313" key="2">
    <source>
        <dbReference type="Proteomes" id="UP000318946"/>
    </source>
</evidence>
<dbReference type="KEGG" id="acou:A5CBH24_23000"/>
<dbReference type="Proteomes" id="UP000318946">
    <property type="component" value="Chromosome"/>
</dbReference>
<evidence type="ECO:0000313" key="1">
    <source>
        <dbReference type="EMBL" id="BBL04987.1"/>
    </source>
</evidence>
<proteinExistence type="predicted"/>
<organism evidence="1 2">
    <name type="scientific">Alistipes communis</name>
    <dbReference type="NCBI Taxonomy" id="2585118"/>
    <lineage>
        <taxon>Bacteria</taxon>
        <taxon>Pseudomonadati</taxon>
        <taxon>Bacteroidota</taxon>
        <taxon>Bacteroidia</taxon>
        <taxon>Bacteroidales</taxon>
        <taxon>Rikenellaceae</taxon>
        <taxon>Alistipes</taxon>
    </lineage>
</organism>
<accession>A0A4Y1XMM4</accession>
<dbReference type="STRING" id="1118061.GCA_000311925_00350"/>
<reference evidence="2" key="1">
    <citation type="submission" date="2019-06" db="EMBL/GenBank/DDBJ databases">
        <title>Alistipes onderdonkii subsp. vulgaris subsp. nov., Alistipes dispar sp. nov. and Alistipes communis sp. nov., isolated from human faeces, and creation of Alistipes onderdonkii subsp. onderdonkii subsp. nov.</title>
        <authorList>
            <person name="Sakamoto M."/>
            <person name="Ikeyama N."/>
            <person name="Ogata Y."/>
            <person name="Suda W."/>
            <person name="Iino T."/>
            <person name="Hattori M."/>
            <person name="Ohkuma M."/>
        </authorList>
    </citation>
    <scope>NUCLEOTIDE SEQUENCE [LARGE SCALE GENOMIC DNA]</scope>
    <source>
        <strain evidence="2">5CBH24</strain>
    </source>
</reference>
<dbReference type="OrthoDB" id="1466422at2"/>
<accession>A0A4Y1WVN5</accession>
<gene>
    <name evidence="1" type="ORF">A5CBH24_23000</name>
</gene>
<dbReference type="RefSeq" id="WP_019129576.1">
    <property type="nucleotide sequence ID" value="NZ_AP019735.1"/>
</dbReference>
<keyword evidence="2" id="KW-1185">Reference proteome</keyword>
<dbReference type="EMBL" id="AP019735">
    <property type="protein sequence ID" value="BBL04987.1"/>
    <property type="molecule type" value="Genomic_DNA"/>
</dbReference>